<dbReference type="Proteomes" id="UP000476332">
    <property type="component" value="Unassembled WGS sequence"/>
</dbReference>
<feature type="non-terminal residue" evidence="1">
    <location>
        <position position="1"/>
    </location>
</feature>
<dbReference type="AlphaFoldDB" id="A0A6L9MLV4"/>
<dbReference type="RefSeq" id="WP_163045738.1">
    <property type="nucleotide sequence ID" value="NZ_JAAAMJ010000022.1"/>
</dbReference>
<keyword evidence="2" id="KW-1185">Reference proteome</keyword>
<proteinExistence type="predicted"/>
<evidence type="ECO:0000313" key="1">
    <source>
        <dbReference type="EMBL" id="NDV88884.1"/>
    </source>
</evidence>
<evidence type="ECO:0000313" key="2">
    <source>
        <dbReference type="Proteomes" id="UP000476332"/>
    </source>
</evidence>
<accession>A0A6L9MLV4</accession>
<gene>
    <name evidence="1" type="ORF">GTW51_19545</name>
</gene>
<organism evidence="1 2">
    <name type="scientific">Aurantimonas aggregata</name>
    <dbReference type="NCBI Taxonomy" id="2047720"/>
    <lineage>
        <taxon>Bacteria</taxon>
        <taxon>Pseudomonadati</taxon>
        <taxon>Pseudomonadota</taxon>
        <taxon>Alphaproteobacteria</taxon>
        <taxon>Hyphomicrobiales</taxon>
        <taxon>Aurantimonadaceae</taxon>
        <taxon>Aurantimonas</taxon>
    </lineage>
</organism>
<name>A0A6L9MLV4_9HYPH</name>
<reference evidence="1 2" key="1">
    <citation type="submission" date="2020-01" db="EMBL/GenBank/DDBJ databases">
        <title>Genomes of bacteria type strains.</title>
        <authorList>
            <person name="Chen J."/>
            <person name="Zhu S."/>
            <person name="Chen J."/>
        </authorList>
    </citation>
    <scope>NUCLEOTIDE SEQUENCE [LARGE SCALE GENOMIC DNA]</scope>
    <source>
        <strain evidence="1 2">KCTC 52919</strain>
    </source>
</reference>
<protein>
    <submittedName>
        <fullName evidence="1">Uncharacterized protein</fullName>
    </submittedName>
</protein>
<sequence>TEVITSTRENGPSGAFDIVVLIGGCLCLIGYATCSVKTGCAPPAARQFIDRIGALSAQTTAIAAAERAMNEALFELYDLSADERLLVERSNA</sequence>
<comment type="caution">
    <text evidence="1">The sequence shown here is derived from an EMBL/GenBank/DDBJ whole genome shotgun (WGS) entry which is preliminary data.</text>
</comment>
<dbReference type="EMBL" id="JAAAMJ010000022">
    <property type="protein sequence ID" value="NDV88884.1"/>
    <property type="molecule type" value="Genomic_DNA"/>
</dbReference>